<keyword evidence="7 11" id="KW-0418">Kinase</keyword>
<evidence type="ECO:0000313" key="12">
    <source>
        <dbReference type="EMBL" id="MDI2091369.1"/>
    </source>
</evidence>
<dbReference type="Gene3D" id="3.40.1190.20">
    <property type="match status" value="1"/>
</dbReference>
<evidence type="ECO:0000256" key="2">
    <source>
        <dbReference type="ARBA" id="ARBA00001946"/>
    </source>
</evidence>
<keyword evidence="10 11" id="KW-0784">Thiamine biosynthesis</keyword>
<evidence type="ECO:0000256" key="11">
    <source>
        <dbReference type="HAMAP-Rule" id="MF_00228"/>
    </source>
</evidence>
<dbReference type="NCBIfam" id="TIGR00694">
    <property type="entry name" value="thiM"/>
    <property type="match status" value="1"/>
</dbReference>
<dbReference type="EMBL" id="JASBAO010000001">
    <property type="protein sequence ID" value="MDI2091369.1"/>
    <property type="molecule type" value="Genomic_DNA"/>
</dbReference>
<feature type="binding site" evidence="11">
    <location>
        <position position="46"/>
    </location>
    <ligand>
        <name>substrate</name>
    </ligand>
</feature>
<feature type="binding site" evidence="11">
    <location>
        <position position="121"/>
    </location>
    <ligand>
        <name>ATP</name>
        <dbReference type="ChEBI" id="CHEBI:30616"/>
    </ligand>
</feature>
<comment type="catalytic activity">
    <reaction evidence="1 11">
        <text>5-(2-hydroxyethyl)-4-methylthiazole + ATP = 4-methyl-5-(2-phosphooxyethyl)-thiazole + ADP + H(+)</text>
        <dbReference type="Rhea" id="RHEA:24212"/>
        <dbReference type="ChEBI" id="CHEBI:15378"/>
        <dbReference type="ChEBI" id="CHEBI:17957"/>
        <dbReference type="ChEBI" id="CHEBI:30616"/>
        <dbReference type="ChEBI" id="CHEBI:58296"/>
        <dbReference type="ChEBI" id="CHEBI:456216"/>
        <dbReference type="EC" id="2.7.1.50"/>
    </reaction>
</comment>
<dbReference type="Proteomes" id="UP001431634">
    <property type="component" value="Unassembled WGS sequence"/>
</dbReference>
<dbReference type="NCBIfam" id="NF006830">
    <property type="entry name" value="PRK09355.1"/>
    <property type="match status" value="1"/>
</dbReference>
<evidence type="ECO:0000256" key="5">
    <source>
        <dbReference type="ARBA" id="ARBA00022723"/>
    </source>
</evidence>
<proteinExistence type="inferred from homology"/>
<keyword evidence="8 11" id="KW-0067">ATP-binding</keyword>
<accession>A0ABT6Q2L4</accession>
<name>A0ABT6Q2L4_9PROT</name>
<keyword evidence="6 11" id="KW-0547">Nucleotide-binding</keyword>
<comment type="function">
    <text evidence="11">Catalyzes the phosphorylation of the hydroxyl group of 4-methyl-5-beta-hydroxyethylthiazole (THZ).</text>
</comment>
<keyword evidence="5 11" id="KW-0479">Metal-binding</keyword>
<protein>
    <recommendedName>
        <fullName evidence="11">Hydroxyethylthiazole kinase</fullName>
        <ecNumber evidence="11">2.7.1.50</ecNumber>
    </recommendedName>
    <alternativeName>
        <fullName evidence="11">4-methyl-5-beta-hydroxyethylthiazole kinase</fullName>
        <shortName evidence="11">TH kinase</shortName>
        <shortName evidence="11">Thz kinase</shortName>
    </alternativeName>
</protein>
<dbReference type="Pfam" id="PF02110">
    <property type="entry name" value="HK"/>
    <property type="match status" value="1"/>
</dbReference>
<dbReference type="GO" id="GO:0004417">
    <property type="term" value="F:hydroxyethylthiazole kinase activity"/>
    <property type="evidence" value="ECO:0007669"/>
    <property type="project" value="UniProtKB-EC"/>
</dbReference>
<dbReference type="HAMAP" id="MF_00228">
    <property type="entry name" value="Thz_kinase"/>
    <property type="match status" value="1"/>
</dbReference>
<comment type="pathway">
    <text evidence="3 11">Cofactor biosynthesis; thiamine diphosphate biosynthesis; 4-methyl-5-(2-phosphoethyl)-thiazole from 5-(2-hydroxyethyl)-4-methylthiazole: step 1/1.</text>
</comment>
<evidence type="ECO:0000256" key="8">
    <source>
        <dbReference type="ARBA" id="ARBA00022840"/>
    </source>
</evidence>
<dbReference type="CDD" id="cd01170">
    <property type="entry name" value="THZ_kinase"/>
    <property type="match status" value="1"/>
</dbReference>
<comment type="similarity">
    <text evidence="11">Belongs to the Thz kinase family.</text>
</comment>
<comment type="caution">
    <text evidence="12">The sequence shown here is derived from an EMBL/GenBank/DDBJ whole genome shotgun (WGS) entry which is preliminary data.</text>
</comment>
<keyword evidence="13" id="KW-1185">Reference proteome</keyword>
<dbReference type="SUPFAM" id="SSF53613">
    <property type="entry name" value="Ribokinase-like"/>
    <property type="match status" value="1"/>
</dbReference>
<evidence type="ECO:0000256" key="1">
    <source>
        <dbReference type="ARBA" id="ARBA00001771"/>
    </source>
</evidence>
<dbReference type="RefSeq" id="WP_281448465.1">
    <property type="nucleotide sequence ID" value="NZ_JASBAO010000001.1"/>
</dbReference>
<gene>
    <name evidence="11 12" type="primary">thiM</name>
    <name evidence="12" type="ORF">QJV27_08305</name>
</gene>
<evidence type="ECO:0000256" key="9">
    <source>
        <dbReference type="ARBA" id="ARBA00022842"/>
    </source>
</evidence>
<feature type="binding site" evidence="11">
    <location>
        <position position="200"/>
    </location>
    <ligand>
        <name>substrate</name>
    </ligand>
</feature>
<keyword evidence="4 11" id="KW-0808">Transferase</keyword>
<organism evidence="12 13">
    <name type="scientific">Commensalibacter oyaizuii</name>
    <dbReference type="NCBI Taxonomy" id="3043873"/>
    <lineage>
        <taxon>Bacteria</taxon>
        <taxon>Pseudomonadati</taxon>
        <taxon>Pseudomonadota</taxon>
        <taxon>Alphaproteobacteria</taxon>
        <taxon>Acetobacterales</taxon>
        <taxon>Acetobacteraceae</taxon>
    </lineage>
</organism>
<dbReference type="InterPro" id="IPR000417">
    <property type="entry name" value="Hyethyz_kinase"/>
</dbReference>
<feature type="binding site" evidence="11">
    <location>
        <position position="173"/>
    </location>
    <ligand>
        <name>ATP</name>
        <dbReference type="ChEBI" id="CHEBI:30616"/>
    </ligand>
</feature>
<reference evidence="12" key="1">
    <citation type="submission" date="2023-05" db="EMBL/GenBank/DDBJ databases">
        <title>Whole genome sequence of Commensalibacter sp.</title>
        <authorList>
            <person name="Charoenyingcharoen P."/>
            <person name="Yukphan P."/>
        </authorList>
    </citation>
    <scope>NUCLEOTIDE SEQUENCE</scope>
    <source>
        <strain evidence="12">TBRC 16381</strain>
    </source>
</reference>
<comment type="cofactor">
    <cofactor evidence="2 11">
        <name>Mg(2+)</name>
        <dbReference type="ChEBI" id="CHEBI:18420"/>
    </cofactor>
</comment>
<dbReference type="PRINTS" id="PR01099">
    <property type="entry name" value="HYETHTZKNASE"/>
</dbReference>
<dbReference type="PIRSF" id="PIRSF000513">
    <property type="entry name" value="Thz_kinase"/>
    <property type="match status" value="1"/>
</dbReference>
<evidence type="ECO:0000256" key="4">
    <source>
        <dbReference type="ARBA" id="ARBA00022679"/>
    </source>
</evidence>
<dbReference type="EC" id="2.7.1.50" evidence="11"/>
<dbReference type="InterPro" id="IPR029056">
    <property type="entry name" value="Ribokinase-like"/>
</dbReference>
<evidence type="ECO:0000256" key="3">
    <source>
        <dbReference type="ARBA" id="ARBA00004868"/>
    </source>
</evidence>
<evidence type="ECO:0000256" key="10">
    <source>
        <dbReference type="ARBA" id="ARBA00022977"/>
    </source>
</evidence>
<sequence>MFTAHDIASTLDKIRNQNPLIHNITNIVVSGFTANVLLALGASPAMVNAAEEVQEFVQKVDALVINLGTLTTSQAQAMQRAVDTAHHRHIPWVMDPVGIGASTYRSNIAVDLLHRHPRAIRGNASEIMTLSNVCSNHETSTYGRGVDSHNQPEQALEVAKNLAISSHTVVSISGRSDYITDGKRTVRVDNGHKMMTKVTGSGCSATAITAACLAVEPDALVACAHAMAIIGVVGELSMQNAKGPGSLQMHMLDEFYWLNEEKLLKTVKIQAI</sequence>
<evidence type="ECO:0000256" key="7">
    <source>
        <dbReference type="ARBA" id="ARBA00022777"/>
    </source>
</evidence>
<evidence type="ECO:0000256" key="6">
    <source>
        <dbReference type="ARBA" id="ARBA00022741"/>
    </source>
</evidence>
<evidence type="ECO:0000313" key="13">
    <source>
        <dbReference type="Proteomes" id="UP001431634"/>
    </source>
</evidence>
<keyword evidence="9 11" id="KW-0460">Magnesium</keyword>